<evidence type="ECO:0000313" key="3">
    <source>
        <dbReference type="EMBL" id="CAA7394098.1"/>
    </source>
</evidence>
<keyword evidence="1" id="KW-0812">Transmembrane</keyword>
<reference evidence="2" key="1">
    <citation type="submission" date="2019-12" db="EMBL/GenBank/DDBJ databases">
        <authorList>
            <person name="Scholz U."/>
            <person name="Mascher M."/>
            <person name="Fiebig A."/>
        </authorList>
    </citation>
    <scope>NUCLEOTIDE SEQUENCE</scope>
</reference>
<feature type="transmembrane region" description="Helical" evidence="1">
    <location>
        <begin position="81"/>
        <end position="103"/>
    </location>
</feature>
<dbReference type="Proteomes" id="UP000663760">
    <property type="component" value="Chromosome 4"/>
</dbReference>
<keyword evidence="4" id="KW-1185">Reference proteome</keyword>
<name>A0A7I8IJA6_SPIIN</name>
<evidence type="ECO:0000256" key="1">
    <source>
        <dbReference type="SAM" id="Phobius"/>
    </source>
</evidence>
<gene>
    <name evidence="2" type="ORF">SI7747_04004417</name>
    <name evidence="3" type="ORF">SI8410_04004759</name>
</gene>
<keyword evidence="1" id="KW-0472">Membrane</keyword>
<dbReference type="AlphaFoldDB" id="A0A7I8IJA6"/>
<dbReference type="EMBL" id="LR746267">
    <property type="protein sequence ID" value="CAA7394098.1"/>
    <property type="molecule type" value="Genomic_DNA"/>
</dbReference>
<proteinExistence type="predicted"/>
<feature type="transmembrane region" description="Helical" evidence="1">
    <location>
        <begin position="123"/>
        <end position="141"/>
    </location>
</feature>
<sequence length="142" mass="15824">MSDYVGRIFSLFRGRLNPPAIATDADRYNVAEDGLPPAGAQELANEIRDEKQTAMTMFGLSAVLLANIIPRLHNHPSHQVILWVCLALLLSFSFNLSLLAYLLTACSKKSLGIAKWARSLNCWSIIAIGLCWLVWFIGQFFL</sequence>
<feature type="transmembrane region" description="Helical" evidence="1">
    <location>
        <begin position="53"/>
        <end position="69"/>
    </location>
</feature>
<keyword evidence="1" id="KW-1133">Transmembrane helix</keyword>
<protein>
    <submittedName>
        <fullName evidence="2">Uncharacterized protein</fullName>
    </submittedName>
</protein>
<accession>A0A7I8IJA6</accession>
<evidence type="ECO:0000313" key="2">
    <source>
        <dbReference type="EMBL" id="CAA2618250.1"/>
    </source>
</evidence>
<organism evidence="2">
    <name type="scientific">Spirodela intermedia</name>
    <name type="common">Intermediate duckweed</name>
    <dbReference type="NCBI Taxonomy" id="51605"/>
    <lineage>
        <taxon>Eukaryota</taxon>
        <taxon>Viridiplantae</taxon>
        <taxon>Streptophyta</taxon>
        <taxon>Embryophyta</taxon>
        <taxon>Tracheophyta</taxon>
        <taxon>Spermatophyta</taxon>
        <taxon>Magnoliopsida</taxon>
        <taxon>Liliopsida</taxon>
        <taxon>Araceae</taxon>
        <taxon>Lemnoideae</taxon>
        <taxon>Spirodela</taxon>
    </lineage>
</organism>
<evidence type="ECO:0000313" key="4">
    <source>
        <dbReference type="Proteomes" id="UP000663760"/>
    </source>
</evidence>
<dbReference type="EMBL" id="LR743591">
    <property type="protein sequence ID" value="CAA2618250.1"/>
    <property type="molecule type" value="Genomic_DNA"/>
</dbReference>